<proteinExistence type="predicted"/>
<gene>
    <name evidence="2" type="ORF">D9613_012863</name>
</gene>
<dbReference type="AlphaFoldDB" id="A0A8H4QV27"/>
<evidence type="ECO:0000313" key="2">
    <source>
        <dbReference type="EMBL" id="KAF4618019.1"/>
    </source>
</evidence>
<evidence type="ECO:0000313" key="3">
    <source>
        <dbReference type="Proteomes" id="UP000521872"/>
    </source>
</evidence>
<dbReference type="InterPro" id="IPR046700">
    <property type="entry name" value="DUF6570"/>
</dbReference>
<dbReference type="Pfam" id="PF20209">
    <property type="entry name" value="DUF6570"/>
    <property type="match status" value="1"/>
</dbReference>
<accession>A0A8H4QV27</accession>
<dbReference type="EMBL" id="JAACJL010000020">
    <property type="protein sequence ID" value="KAF4618019.1"/>
    <property type="molecule type" value="Genomic_DNA"/>
</dbReference>
<feature type="domain" description="DUF6570" evidence="1">
    <location>
        <begin position="275"/>
        <end position="333"/>
    </location>
</feature>
<organism evidence="2 3">
    <name type="scientific">Agrocybe pediades</name>
    <dbReference type="NCBI Taxonomy" id="84607"/>
    <lineage>
        <taxon>Eukaryota</taxon>
        <taxon>Fungi</taxon>
        <taxon>Dikarya</taxon>
        <taxon>Basidiomycota</taxon>
        <taxon>Agaricomycotina</taxon>
        <taxon>Agaricomycetes</taxon>
        <taxon>Agaricomycetidae</taxon>
        <taxon>Agaricales</taxon>
        <taxon>Agaricineae</taxon>
        <taxon>Strophariaceae</taxon>
        <taxon>Agrocybe</taxon>
    </lineage>
</organism>
<dbReference type="Proteomes" id="UP000521872">
    <property type="component" value="Unassembled WGS sequence"/>
</dbReference>
<evidence type="ECO:0000259" key="1">
    <source>
        <dbReference type="Pfam" id="PF20209"/>
    </source>
</evidence>
<sequence length="369" mass="41075">MEKYPLDIRLACNAFRHLFNDTHRSWFWLDAGPGLVQEQCMTRFSRPSRDDLLLGGAPQKVRSVPGSVLADFVEKPVDFAPSDTDMFVFESYVDQPKLDETVGKFEGCVIAKLPLDVLSPMTTISEMTAISKLHGITISKRDSKEMQALKLVTAKPDKSKERMRKLREAKRVAEKDKQKEDVASLRKEVLMATFPPRPPTQDKIDAIISRCCDMMDPSSFQEDGCSICGQLTILTELGDIKILQELDGPVLANDSGKACGACLTALRKKVLPVKSLANGLWVARVRHSQCVVRVSSGRVKMIANCIMWALPTVKVYKRLPPSKDELSEVLAFVAHADYADLTIAWDNLESYPLSGVPVVVDYRKIDTSA</sequence>
<comment type="caution">
    <text evidence="2">The sequence shown here is derived from an EMBL/GenBank/DDBJ whole genome shotgun (WGS) entry which is preliminary data.</text>
</comment>
<reference evidence="2 3" key="1">
    <citation type="submission" date="2019-12" db="EMBL/GenBank/DDBJ databases">
        <authorList>
            <person name="Floudas D."/>
            <person name="Bentzer J."/>
            <person name="Ahren D."/>
            <person name="Johansson T."/>
            <person name="Persson P."/>
            <person name="Tunlid A."/>
        </authorList>
    </citation>
    <scope>NUCLEOTIDE SEQUENCE [LARGE SCALE GENOMIC DNA]</scope>
    <source>
        <strain evidence="2 3">CBS 102.39</strain>
    </source>
</reference>
<name>A0A8H4QV27_9AGAR</name>
<protein>
    <recommendedName>
        <fullName evidence="1">DUF6570 domain-containing protein</fullName>
    </recommendedName>
</protein>
<keyword evidence="3" id="KW-1185">Reference proteome</keyword>